<dbReference type="Proteomes" id="UP001153148">
    <property type="component" value="Unassembled WGS sequence"/>
</dbReference>
<sequence>SSSLADIYRRPPQLIKLTQSEMNPRPKEGDLSDLEVNKKIFDPHWWPCGLKRYSRSRLDRVPMTGESRFISQSGVLRVMDSISIITSLEEESSKEALRRRSKQLEQIFTRN</sequence>
<proteinExistence type="predicted"/>
<feature type="non-terminal residue" evidence="1">
    <location>
        <position position="1"/>
    </location>
</feature>
<protein>
    <submittedName>
        <fullName evidence="1">Uncharacterized protein</fullName>
    </submittedName>
</protein>
<name>A0ABN7PQX1_TIMPD</name>
<comment type="caution">
    <text evidence="1">The sequence shown here is derived from an EMBL/GenBank/DDBJ whole genome shotgun (WGS) entry which is preliminary data.</text>
</comment>
<gene>
    <name evidence="1" type="ORF">TPAB3V08_LOCUS14772</name>
</gene>
<evidence type="ECO:0000313" key="2">
    <source>
        <dbReference type="Proteomes" id="UP001153148"/>
    </source>
</evidence>
<organism evidence="1 2">
    <name type="scientific">Timema podura</name>
    <name type="common">Walking stick</name>
    <dbReference type="NCBI Taxonomy" id="61482"/>
    <lineage>
        <taxon>Eukaryota</taxon>
        <taxon>Metazoa</taxon>
        <taxon>Ecdysozoa</taxon>
        <taxon>Arthropoda</taxon>
        <taxon>Hexapoda</taxon>
        <taxon>Insecta</taxon>
        <taxon>Pterygota</taxon>
        <taxon>Neoptera</taxon>
        <taxon>Polyneoptera</taxon>
        <taxon>Phasmatodea</taxon>
        <taxon>Timematodea</taxon>
        <taxon>Timematoidea</taxon>
        <taxon>Timematidae</taxon>
        <taxon>Timema</taxon>
    </lineage>
</organism>
<dbReference type="EMBL" id="CAJPIN010076233">
    <property type="protein sequence ID" value="CAG2067829.1"/>
    <property type="molecule type" value="Genomic_DNA"/>
</dbReference>
<keyword evidence="2" id="KW-1185">Reference proteome</keyword>
<accession>A0ABN7PQX1</accession>
<reference evidence="1" key="1">
    <citation type="submission" date="2021-03" db="EMBL/GenBank/DDBJ databases">
        <authorList>
            <person name="Tran Van P."/>
        </authorList>
    </citation>
    <scope>NUCLEOTIDE SEQUENCE</scope>
</reference>
<evidence type="ECO:0000313" key="1">
    <source>
        <dbReference type="EMBL" id="CAG2067829.1"/>
    </source>
</evidence>